<feature type="compositionally biased region" description="Low complexity" evidence="1">
    <location>
        <begin position="1"/>
        <end position="13"/>
    </location>
</feature>
<dbReference type="AlphaFoldDB" id="U6GG91"/>
<dbReference type="Proteomes" id="UP000018050">
    <property type="component" value="Unassembled WGS sequence"/>
</dbReference>
<dbReference type="VEuPathDB" id="ToxoDB:EAH_00035130"/>
<feature type="compositionally biased region" description="Polar residues" evidence="1">
    <location>
        <begin position="88"/>
        <end position="108"/>
    </location>
</feature>
<reference evidence="2" key="1">
    <citation type="submission" date="2013-10" db="EMBL/GenBank/DDBJ databases">
        <title>Genomic analysis of the causative agents of coccidiosis in chickens.</title>
        <authorList>
            <person name="Reid A.J."/>
            <person name="Blake D."/>
            <person name="Billington K."/>
            <person name="Browne H."/>
            <person name="Dunn M."/>
            <person name="Hung S."/>
            <person name="Kawahara F."/>
            <person name="Miranda-Saavedra D."/>
            <person name="Mourier T."/>
            <person name="Nagra H."/>
            <person name="Otto T.D."/>
            <person name="Rawlings N."/>
            <person name="Sanchez A."/>
            <person name="Sanders M."/>
            <person name="Subramaniam C."/>
            <person name="Tay Y."/>
            <person name="Dear P."/>
            <person name="Doerig C."/>
            <person name="Gruber A."/>
            <person name="Parkinson J."/>
            <person name="Shirley M."/>
            <person name="Wan K.L."/>
            <person name="Berriman M."/>
            <person name="Tomley F."/>
            <person name="Pain A."/>
        </authorList>
    </citation>
    <scope>NUCLEOTIDE SEQUENCE [LARGE SCALE GENOMIC DNA]</scope>
    <source>
        <strain evidence="2">Houghton</strain>
    </source>
</reference>
<feature type="compositionally biased region" description="Low complexity" evidence="1">
    <location>
        <begin position="173"/>
        <end position="189"/>
    </location>
</feature>
<feature type="compositionally biased region" description="Basic and acidic residues" evidence="1">
    <location>
        <begin position="614"/>
        <end position="626"/>
    </location>
</feature>
<dbReference type="RefSeq" id="XP_013251230.1">
    <property type="nucleotide sequence ID" value="XM_013395776.1"/>
</dbReference>
<evidence type="ECO:0000313" key="3">
    <source>
        <dbReference type="Proteomes" id="UP000018050"/>
    </source>
</evidence>
<evidence type="ECO:0000313" key="2">
    <source>
        <dbReference type="EMBL" id="CDI78552.1"/>
    </source>
</evidence>
<feature type="compositionally biased region" description="Low complexity" evidence="1">
    <location>
        <begin position="140"/>
        <end position="155"/>
    </location>
</feature>
<name>U6GG91_EIMAC</name>
<feature type="region of interest" description="Disordered" evidence="1">
    <location>
        <begin position="490"/>
        <end position="782"/>
    </location>
</feature>
<feature type="compositionally biased region" description="Low complexity" evidence="1">
    <location>
        <begin position="502"/>
        <end position="516"/>
    </location>
</feature>
<gene>
    <name evidence="2" type="ORF">EAH_00035130</name>
</gene>
<feature type="compositionally biased region" description="Low complexity" evidence="1">
    <location>
        <begin position="40"/>
        <end position="51"/>
    </location>
</feature>
<feature type="compositionally biased region" description="Low complexity" evidence="1">
    <location>
        <begin position="405"/>
        <end position="420"/>
    </location>
</feature>
<feature type="compositionally biased region" description="Basic and acidic residues" evidence="1">
    <location>
        <begin position="215"/>
        <end position="236"/>
    </location>
</feature>
<dbReference type="OrthoDB" id="10686056at2759"/>
<reference evidence="2" key="2">
    <citation type="submission" date="2013-10" db="EMBL/GenBank/DDBJ databases">
        <authorList>
            <person name="Aslett M."/>
        </authorList>
    </citation>
    <scope>NUCLEOTIDE SEQUENCE [LARGE SCALE GENOMIC DNA]</scope>
    <source>
        <strain evidence="2">Houghton</strain>
    </source>
</reference>
<keyword evidence="3" id="KW-1185">Reference proteome</keyword>
<feature type="compositionally biased region" description="Polar residues" evidence="1">
    <location>
        <begin position="627"/>
        <end position="642"/>
    </location>
</feature>
<feature type="compositionally biased region" description="Basic and acidic residues" evidence="1">
    <location>
        <begin position="306"/>
        <end position="338"/>
    </location>
</feature>
<feature type="compositionally biased region" description="Polar residues" evidence="1">
    <location>
        <begin position="587"/>
        <end position="613"/>
    </location>
</feature>
<feature type="region of interest" description="Disordered" evidence="1">
    <location>
        <begin position="1"/>
        <end position="189"/>
    </location>
</feature>
<dbReference type="GeneID" id="25271583"/>
<feature type="compositionally biased region" description="Polar residues" evidence="1">
    <location>
        <begin position="381"/>
        <end position="404"/>
    </location>
</feature>
<feature type="compositionally biased region" description="Basic and acidic residues" evidence="1">
    <location>
        <begin position="252"/>
        <end position="268"/>
    </location>
</feature>
<dbReference type="EMBL" id="HG670887">
    <property type="protein sequence ID" value="CDI78552.1"/>
    <property type="molecule type" value="Genomic_DNA"/>
</dbReference>
<feature type="compositionally biased region" description="Basic and acidic residues" evidence="1">
    <location>
        <begin position="30"/>
        <end position="39"/>
    </location>
</feature>
<accession>U6GG91</accession>
<organism evidence="2 3">
    <name type="scientific">Eimeria acervulina</name>
    <name type="common">Coccidian parasite</name>
    <dbReference type="NCBI Taxonomy" id="5801"/>
    <lineage>
        <taxon>Eukaryota</taxon>
        <taxon>Sar</taxon>
        <taxon>Alveolata</taxon>
        <taxon>Apicomplexa</taxon>
        <taxon>Conoidasida</taxon>
        <taxon>Coccidia</taxon>
        <taxon>Eucoccidiorida</taxon>
        <taxon>Eimeriorina</taxon>
        <taxon>Eimeriidae</taxon>
        <taxon>Eimeria</taxon>
    </lineage>
</organism>
<feature type="compositionally biased region" description="Basic and acidic residues" evidence="1">
    <location>
        <begin position="738"/>
        <end position="756"/>
    </location>
</feature>
<sequence>MWFFSGNEGQAEAQAEEPQSEQGPVQPEDSQQHPAEKGSETTSQETEGSSTDSPWSFWGQLAAVAQNPGEVEEDESLSSATSSDEDSGTNPVHLSSIDSATSTEQQTRVEGPTEHEQPAEQAPGWSLWGQLVGSPNTEGAAPAAAADADVESSAVHPDTLANEESSREAAQTEESGASAEQPAAAAAAAAGPGVFNWNLIGGAASWIQPQSTTEAPKEPVAEEAHQGDIDETDRAASSEPAASTEAPPPDMPQRHAEEKESQREDDSHSSPLNSPSSSSSAEDSSGSEAEAESSVPGTSQQAASGSEDRPESGLKDSHFPDDAAKQQKEIEKDTETSKSIEQAQSKGARFTKAKPKPPASLKLGKAPQELSSSIGAAAAPEQQQSTVPHLQQAATTDSQPGTTGEQQPADAPTQQQQTATTEEKRGAAAQNEVATGEQMQPADTSDSKDSLDKTTEKSDVVLPQPDAAAAAASAASSPLAKLLARRLPKHSGSFVERSLPDGTTIIITTEEGGASKPKPKPPGESGLLLPPPSKGEIPKTESYPRSNKHEELSMQKPKAITPQPQDTAQHARPPKPKPPRTASSKPLQASPTIAPTPAQMTEAASINDDTSTELAEKTPSDTEQRQDTPASKQGNQDAQTTDAVPIAHVEADTVPSMAATGSADEAQPRLSDAKEAEGSAEKPSEDESKAKAVVKLPLPSKALGAKGPPPLPKSLGAKAVPSVEGKGPGDAEDPGVSESKKEEGSAEKPSEDESKAKAVGKLPLPSKALGAKGPPPLPKSLG</sequence>
<proteinExistence type="predicted"/>
<feature type="non-terminal residue" evidence="2">
    <location>
        <position position="782"/>
    </location>
</feature>
<evidence type="ECO:0000256" key="1">
    <source>
        <dbReference type="SAM" id="MobiDB-lite"/>
    </source>
</evidence>
<feature type="compositionally biased region" description="Basic and acidic residues" evidence="1">
    <location>
        <begin position="671"/>
        <end position="690"/>
    </location>
</feature>
<protein>
    <submittedName>
        <fullName evidence="2">Uncharacterized protein</fullName>
    </submittedName>
</protein>
<feature type="compositionally biased region" description="Low complexity" evidence="1">
    <location>
        <begin position="467"/>
        <end position="478"/>
    </location>
</feature>
<feature type="compositionally biased region" description="Low complexity" evidence="1">
    <location>
        <begin position="269"/>
        <end position="296"/>
    </location>
</feature>
<feature type="compositionally biased region" description="Basic and acidic residues" evidence="1">
    <location>
        <begin position="445"/>
        <end position="459"/>
    </location>
</feature>
<feature type="region of interest" description="Disordered" evidence="1">
    <location>
        <begin position="207"/>
        <end position="478"/>
    </location>
</feature>
<feature type="compositionally biased region" description="Pro residues" evidence="1">
    <location>
        <begin position="773"/>
        <end position="782"/>
    </location>
</feature>